<keyword evidence="6 7" id="KW-0472">Membrane</keyword>
<reference evidence="9 10" key="1">
    <citation type="submission" date="2017-08" db="EMBL/GenBank/DDBJ databases">
        <title>Substantial Increase in Enzyme Production by Combined Drug-Resistance Mutations in Paenibacillus agaridevorans.</title>
        <authorList>
            <person name="Tanaka Y."/>
            <person name="Funane K."/>
            <person name="Hosaka T."/>
            <person name="Shiwa Y."/>
            <person name="Fujita N."/>
            <person name="Miyazaki T."/>
            <person name="Yoshikawa H."/>
            <person name="Murakami K."/>
            <person name="Kasahara K."/>
            <person name="Inaoka T."/>
            <person name="Hiraga Y."/>
            <person name="Ochi K."/>
        </authorList>
    </citation>
    <scope>NUCLEOTIDE SEQUENCE [LARGE SCALE GENOMIC DNA]</scope>
    <source>
        <strain evidence="9 10">T-3040</strain>
    </source>
</reference>
<dbReference type="GO" id="GO:0055085">
    <property type="term" value="P:transmembrane transport"/>
    <property type="evidence" value="ECO:0007669"/>
    <property type="project" value="InterPro"/>
</dbReference>
<dbReference type="PANTHER" id="PTHR43744">
    <property type="entry name" value="ABC TRANSPORTER PERMEASE PROTEIN MG189-RELATED-RELATED"/>
    <property type="match status" value="1"/>
</dbReference>
<comment type="similarity">
    <text evidence="7">Belongs to the binding-protein-dependent transport system permease family.</text>
</comment>
<feature type="transmembrane region" description="Helical" evidence="7">
    <location>
        <begin position="262"/>
        <end position="281"/>
    </location>
</feature>
<dbReference type="Gene3D" id="1.10.3720.10">
    <property type="entry name" value="MetI-like"/>
    <property type="match status" value="1"/>
</dbReference>
<dbReference type="AlphaFoldDB" id="A0A2R5EV47"/>
<feature type="transmembrane region" description="Helical" evidence="7">
    <location>
        <begin position="141"/>
        <end position="162"/>
    </location>
</feature>
<dbReference type="EMBL" id="BDQX01000099">
    <property type="protein sequence ID" value="GBG07663.1"/>
    <property type="molecule type" value="Genomic_DNA"/>
</dbReference>
<keyword evidence="4 7" id="KW-0812">Transmembrane</keyword>
<feature type="transmembrane region" description="Helical" evidence="7">
    <location>
        <begin position="110"/>
        <end position="129"/>
    </location>
</feature>
<protein>
    <submittedName>
        <fullName evidence="9">ABC transporter permease</fullName>
    </submittedName>
</protein>
<evidence type="ECO:0000313" key="9">
    <source>
        <dbReference type="EMBL" id="GBG07663.1"/>
    </source>
</evidence>
<keyword evidence="3" id="KW-1003">Cell membrane</keyword>
<proteinExistence type="inferred from homology"/>
<name>A0A2R5EV47_9BACL</name>
<evidence type="ECO:0000256" key="1">
    <source>
        <dbReference type="ARBA" id="ARBA00004651"/>
    </source>
</evidence>
<feature type="transmembrane region" description="Helical" evidence="7">
    <location>
        <begin position="183"/>
        <end position="205"/>
    </location>
</feature>
<gene>
    <name evidence="9" type="ORF">PAT3040_02219</name>
</gene>
<evidence type="ECO:0000256" key="3">
    <source>
        <dbReference type="ARBA" id="ARBA00022475"/>
    </source>
</evidence>
<evidence type="ECO:0000256" key="6">
    <source>
        <dbReference type="ARBA" id="ARBA00023136"/>
    </source>
</evidence>
<dbReference type="PROSITE" id="PS50928">
    <property type="entry name" value="ABC_TM1"/>
    <property type="match status" value="1"/>
</dbReference>
<evidence type="ECO:0000256" key="7">
    <source>
        <dbReference type="RuleBase" id="RU363032"/>
    </source>
</evidence>
<dbReference type="GO" id="GO:0005886">
    <property type="term" value="C:plasma membrane"/>
    <property type="evidence" value="ECO:0007669"/>
    <property type="project" value="UniProtKB-SubCell"/>
</dbReference>
<comment type="caution">
    <text evidence="9">The sequence shown here is derived from an EMBL/GenBank/DDBJ whole genome shotgun (WGS) entry which is preliminary data.</text>
</comment>
<evidence type="ECO:0000256" key="5">
    <source>
        <dbReference type="ARBA" id="ARBA00022989"/>
    </source>
</evidence>
<dbReference type="RefSeq" id="WP_087566680.1">
    <property type="nucleotide sequence ID" value="NZ_BDQX01000099.1"/>
</dbReference>
<keyword evidence="5 7" id="KW-1133">Transmembrane helix</keyword>
<dbReference type="Proteomes" id="UP000245202">
    <property type="component" value="Unassembled WGS sequence"/>
</dbReference>
<keyword evidence="2 7" id="KW-0813">Transport</keyword>
<accession>A0A2R5EV47</accession>
<feature type="transmembrane region" description="Helical" evidence="7">
    <location>
        <begin position="79"/>
        <end position="98"/>
    </location>
</feature>
<evidence type="ECO:0000313" key="10">
    <source>
        <dbReference type="Proteomes" id="UP000245202"/>
    </source>
</evidence>
<keyword evidence="10" id="KW-1185">Reference proteome</keyword>
<organism evidence="9 10">
    <name type="scientific">Paenibacillus agaridevorans</name>
    <dbReference type="NCBI Taxonomy" id="171404"/>
    <lineage>
        <taxon>Bacteria</taxon>
        <taxon>Bacillati</taxon>
        <taxon>Bacillota</taxon>
        <taxon>Bacilli</taxon>
        <taxon>Bacillales</taxon>
        <taxon>Paenibacillaceae</taxon>
        <taxon>Paenibacillus</taxon>
    </lineage>
</organism>
<dbReference type="InterPro" id="IPR000515">
    <property type="entry name" value="MetI-like"/>
</dbReference>
<dbReference type="Pfam" id="PF00528">
    <property type="entry name" value="BPD_transp_1"/>
    <property type="match status" value="1"/>
</dbReference>
<evidence type="ECO:0000259" key="8">
    <source>
        <dbReference type="PROSITE" id="PS50928"/>
    </source>
</evidence>
<feature type="transmembrane region" description="Helical" evidence="7">
    <location>
        <begin position="12"/>
        <end position="35"/>
    </location>
</feature>
<feature type="domain" description="ABC transmembrane type-1" evidence="8">
    <location>
        <begin position="75"/>
        <end position="275"/>
    </location>
</feature>
<dbReference type="PANTHER" id="PTHR43744:SF9">
    <property type="entry name" value="POLYGALACTURONAN_RHAMNOGALACTURONAN TRANSPORT SYSTEM PERMEASE PROTEIN YTCP"/>
    <property type="match status" value="1"/>
</dbReference>
<dbReference type="CDD" id="cd06261">
    <property type="entry name" value="TM_PBP2"/>
    <property type="match status" value="1"/>
</dbReference>
<comment type="subcellular location">
    <subcellularLocation>
        <location evidence="1 7">Cell membrane</location>
        <topology evidence="1 7">Multi-pass membrane protein</topology>
    </subcellularLocation>
</comment>
<dbReference type="SUPFAM" id="SSF161098">
    <property type="entry name" value="MetI-like"/>
    <property type="match status" value="1"/>
</dbReference>
<dbReference type="InterPro" id="IPR035906">
    <property type="entry name" value="MetI-like_sf"/>
</dbReference>
<sequence length="296" mass="33321">MIRDQSLSSKLLDIVVHAVMIVVLIATIYPVLYVLSASLSSPTAFNMGKVSLFPVDFTLKAYLLIWEAQTVPHSFLNSVIYTTLGTAISMLLTTSLAYALSRKKLTLRRFYMVFILITMFFNGGMISNFLLVKNLGMYDTIWAIVLPTAVSTYYLIIMRSYFQAVPEELNESAYLDGANDLVIFFRITLPLSMAALVTIGLFYAVNYWNAWFSSLLYLKDTDKYPLQMVLRSIIIRSELLMQSIKAGEVSANEMASTDITSIKYATLFVSIGPMMILYPFIQKYFVKGVMIGSLKG</sequence>
<evidence type="ECO:0000256" key="4">
    <source>
        <dbReference type="ARBA" id="ARBA00022692"/>
    </source>
</evidence>
<evidence type="ECO:0000256" key="2">
    <source>
        <dbReference type="ARBA" id="ARBA00022448"/>
    </source>
</evidence>